<evidence type="ECO:0000313" key="2">
    <source>
        <dbReference type="EMBL" id="KAG6384908.1"/>
    </source>
</evidence>
<feature type="compositionally biased region" description="Polar residues" evidence="1">
    <location>
        <begin position="34"/>
        <end position="49"/>
    </location>
</feature>
<evidence type="ECO:0000256" key="1">
    <source>
        <dbReference type="SAM" id="MobiDB-lite"/>
    </source>
</evidence>
<reference evidence="2" key="2">
    <citation type="submission" date="2020-08" db="EMBL/GenBank/DDBJ databases">
        <title>Plant Genome Project.</title>
        <authorList>
            <person name="Zhang R.-G."/>
        </authorList>
    </citation>
    <scope>NUCLEOTIDE SEQUENCE</scope>
    <source>
        <strain evidence="2">Huo1</strain>
        <tissue evidence="2">Leaf</tissue>
    </source>
</reference>
<proteinExistence type="predicted"/>
<dbReference type="EMBL" id="PNBA02000022">
    <property type="protein sequence ID" value="KAG6384908.1"/>
    <property type="molecule type" value="Genomic_DNA"/>
</dbReference>
<evidence type="ECO:0000313" key="3">
    <source>
        <dbReference type="Proteomes" id="UP000298416"/>
    </source>
</evidence>
<accession>A0A8X8VYW1</accession>
<comment type="caution">
    <text evidence="2">The sequence shown here is derived from an EMBL/GenBank/DDBJ whole genome shotgun (WGS) entry which is preliminary data.</text>
</comment>
<dbReference type="AlphaFoldDB" id="A0A8X8VYW1"/>
<name>A0A8X8VYW1_SALSN</name>
<feature type="region of interest" description="Disordered" evidence="1">
    <location>
        <begin position="1"/>
        <end position="67"/>
    </location>
</feature>
<organism evidence="2">
    <name type="scientific">Salvia splendens</name>
    <name type="common">Scarlet sage</name>
    <dbReference type="NCBI Taxonomy" id="180675"/>
    <lineage>
        <taxon>Eukaryota</taxon>
        <taxon>Viridiplantae</taxon>
        <taxon>Streptophyta</taxon>
        <taxon>Embryophyta</taxon>
        <taxon>Tracheophyta</taxon>
        <taxon>Spermatophyta</taxon>
        <taxon>Magnoliopsida</taxon>
        <taxon>eudicotyledons</taxon>
        <taxon>Gunneridae</taxon>
        <taxon>Pentapetalae</taxon>
        <taxon>asterids</taxon>
        <taxon>lamiids</taxon>
        <taxon>Lamiales</taxon>
        <taxon>Lamiaceae</taxon>
        <taxon>Nepetoideae</taxon>
        <taxon>Mentheae</taxon>
        <taxon>Salviinae</taxon>
        <taxon>Salvia</taxon>
        <taxon>Salvia subgen. Calosphace</taxon>
        <taxon>core Calosphace</taxon>
    </lineage>
</organism>
<feature type="compositionally biased region" description="Basic and acidic residues" evidence="1">
    <location>
        <begin position="18"/>
        <end position="32"/>
    </location>
</feature>
<dbReference type="Proteomes" id="UP000298416">
    <property type="component" value="Unassembled WGS sequence"/>
</dbReference>
<protein>
    <submittedName>
        <fullName evidence="2">Uncharacterized protein</fullName>
    </submittedName>
</protein>
<keyword evidence="3" id="KW-1185">Reference proteome</keyword>
<gene>
    <name evidence="2" type="ORF">SASPL_153730</name>
</gene>
<reference evidence="2" key="1">
    <citation type="submission" date="2018-01" db="EMBL/GenBank/DDBJ databases">
        <authorList>
            <person name="Mao J.F."/>
        </authorList>
    </citation>
    <scope>NUCLEOTIDE SEQUENCE</scope>
    <source>
        <strain evidence="2">Huo1</strain>
        <tissue evidence="2">Leaf</tissue>
    </source>
</reference>
<sequence>MSSTGASYAHLYVQQKKAQKESAKRMEEERAKNGVSNNADEGKGNSSNARVYPGNFISPHFNGETRN</sequence>